<keyword evidence="1" id="KW-0472">Membrane</keyword>
<dbReference type="EMBL" id="OBMI01000002">
    <property type="protein sequence ID" value="SOB87211.1"/>
    <property type="molecule type" value="Genomic_DNA"/>
</dbReference>
<accession>A0A285QZC4</accession>
<feature type="transmembrane region" description="Helical" evidence="1">
    <location>
        <begin position="96"/>
        <end position="120"/>
    </location>
</feature>
<evidence type="ECO:0000256" key="1">
    <source>
        <dbReference type="SAM" id="Phobius"/>
    </source>
</evidence>
<dbReference type="AlphaFoldDB" id="A0A285QZC4"/>
<keyword evidence="1" id="KW-0812">Transmembrane</keyword>
<dbReference type="Proteomes" id="UP000219494">
    <property type="component" value="Unassembled WGS sequence"/>
</dbReference>
<protein>
    <submittedName>
        <fullName evidence="2">Uncharacterized protein</fullName>
    </submittedName>
</protein>
<keyword evidence="1" id="KW-1133">Transmembrane helix</keyword>
<organism evidence="2 3">
    <name type="scientific">Sphingomonas guangdongensis</name>
    <dbReference type="NCBI Taxonomy" id="1141890"/>
    <lineage>
        <taxon>Bacteria</taxon>
        <taxon>Pseudomonadati</taxon>
        <taxon>Pseudomonadota</taxon>
        <taxon>Alphaproteobacteria</taxon>
        <taxon>Sphingomonadales</taxon>
        <taxon>Sphingomonadaceae</taxon>
        <taxon>Sphingomonas</taxon>
    </lineage>
</organism>
<feature type="transmembrane region" description="Helical" evidence="1">
    <location>
        <begin position="40"/>
        <end position="59"/>
    </location>
</feature>
<name>A0A285QZC4_9SPHN</name>
<sequence>MVKHYFDSLNDMLNATSLVSGSALGSYLAISVAGSGSVAALGYVNLTLTFLCATIVVMLINTLPKFLLLGLYRLAGYIAVALSVSIYFLLDAASRVGVQVGVVACALVAWMIVPVSAAYWGRQMRMEKVGND</sequence>
<gene>
    <name evidence="2" type="ORF">SAMN06297144_2335</name>
</gene>
<proteinExistence type="predicted"/>
<keyword evidence="3" id="KW-1185">Reference proteome</keyword>
<reference evidence="2 3" key="1">
    <citation type="submission" date="2017-07" db="EMBL/GenBank/DDBJ databases">
        <authorList>
            <person name="Sun Z.S."/>
            <person name="Albrecht U."/>
            <person name="Echele G."/>
            <person name="Lee C.C."/>
        </authorList>
    </citation>
    <scope>NUCLEOTIDE SEQUENCE [LARGE SCALE GENOMIC DNA]</scope>
    <source>
        <strain evidence="2 3">CGMCC 1.12672</strain>
    </source>
</reference>
<feature type="transmembrane region" description="Helical" evidence="1">
    <location>
        <begin position="71"/>
        <end position="90"/>
    </location>
</feature>
<evidence type="ECO:0000313" key="3">
    <source>
        <dbReference type="Proteomes" id="UP000219494"/>
    </source>
</evidence>
<feature type="transmembrane region" description="Helical" evidence="1">
    <location>
        <begin position="12"/>
        <end position="34"/>
    </location>
</feature>
<evidence type="ECO:0000313" key="2">
    <source>
        <dbReference type="EMBL" id="SOB87211.1"/>
    </source>
</evidence>